<geneLocation type="plasmid" evidence="3">
    <name>pLA01-117_113k</name>
</geneLocation>
<gene>
    <name evidence="2" type="ORF">CAB17_20310</name>
</gene>
<evidence type="ECO:0000313" key="3">
    <source>
        <dbReference type="Proteomes" id="UP000234343"/>
    </source>
</evidence>
<dbReference type="KEGG" id="lsh:CAB17_20310"/>
<accession>A0A2H5FRU9</accession>
<dbReference type="AlphaFoldDB" id="A0A2H5FRU9"/>
<reference evidence="2 3" key="1">
    <citation type="submission" date="2017-12" db="EMBL/GenBank/DDBJ databases">
        <title>Legionella sainthelensi LA01-117, whole genome sequence of a clinical isolate from New Zealand.</title>
        <authorList>
            <person name="Cree S.L."/>
            <person name="Slow S."/>
            <person name="Kennedy M.A."/>
            <person name="Murdoch D.R."/>
            <person name="Biggs P.J."/>
            <person name="Anderson T."/>
        </authorList>
    </citation>
    <scope>NUCLEOTIDE SEQUENCE [LARGE SCALE GENOMIC DNA]</scope>
    <source>
        <strain evidence="2 3">LA01-117</strain>
        <plasmid evidence="3">pLA01-117_113k</plasmid>
    </source>
</reference>
<name>A0A2H5FRU9_9GAMM</name>
<dbReference type="PANTHER" id="PTHR35585">
    <property type="entry name" value="HHE DOMAIN PROTEIN (AFU_ORTHOLOGUE AFUA_4G00730)"/>
    <property type="match status" value="1"/>
</dbReference>
<sequence>MNIYEYLKLDHEHVSQLFHQFEKSKILTRKKQIVFLIAQELLVHAHSEQETFYRALQLFETTKENAVHGKKEHKEIEEQINLILHSQEFGASWVKKVEKLKEIVEHHVKEEEGAIFTKAQKVLSKEDAYDLKEKMHYLKQYLLLSLKKESYTLGENKNKTIIKSAK</sequence>
<organism evidence="2 3">
    <name type="scientific">Legionella sainthelensi</name>
    <dbReference type="NCBI Taxonomy" id="28087"/>
    <lineage>
        <taxon>Bacteria</taxon>
        <taxon>Pseudomonadati</taxon>
        <taxon>Pseudomonadota</taxon>
        <taxon>Gammaproteobacteria</taxon>
        <taxon>Legionellales</taxon>
        <taxon>Legionellaceae</taxon>
        <taxon>Legionella</taxon>
    </lineage>
</organism>
<dbReference type="Pfam" id="PF01814">
    <property type="entry name" value="Hemerythrin"/>
    <property type="match status" value="1"/>
</dbReference>
<protein>
    <recommendedName>
        <fullName evidence="1">Hemerythrin-like domain-containing protein</fullName>
    </recommendedName>
</protein>
<keyword evidence="2" id="KW-0614">Plasmid</keyword>
<proteinExistence type="predicted"/>
<dbReference type="EMBL" id="CP025493">
    <property type="protein sequence ID" value="AUH74281.1"/>
    <property type="molecule type" value="Genomic_DNA"/>
</dbReference>
<feature type="domain" description="Hemerythrin-like" evidence="1">
    <location>
        <begin position="3"/>
        <end position="118"/>
    </location>
</feature>
<dbReference type="PANTHER" id="PTHR35585:SF1">
    <property type="entry name" value="HHE DOMAIN PROTEIN (AFU_ORTHOLOGUE AFUA_4G00730)"/>
    <property type="match status" value="1"/>
</dbReference>
<dbReference type="RefSeq" id="WP_101901974.1">
    <property type="nucleotide sequence ID" value="NZ_CP025493.2"/>
</dbReference>
<dbReference type="Proteomes" id="UP000234343">
    <property type="component" value="Plasmid pLA01-117_113k"/>
</dbReference>
<evidence type="ECO:0000313" key="2">
    <source>
        <dbReference type="EMBL" id="AUH74281.1"/>
    </source>
</evidence>
<evidence type="ECO:0000259" key="1">
    <source>
        <dbReference type="Pfam" id="PF01814"/>
    </source>
</evidence>
<dbReference type="InterPro" id="IPR012312">
    <property type="entry name" value="Hemerythrin-like"/>
</dbReference>
<keyword evidence="3" id="KW-1185">Reference proteome</keyword>